<dbReference type="EMBL" id="CP096205">
    <property type="protein sequence ID" value="UPQ77982.1"/>
    <property type="molecule type" value="Genomic_DNA"/>
</dbReference>
<reference evidence="5" key="1">
    <citation type="submission" date="2022-04" db="EMBL/GenBank/DDBJ databases">
        <title>Consumption of N2O by Flavobacterium azooxidireducens sp. nov. isolated from Decomposing Leaf Litter of Phragmites australis (Cav.).</title>
        <authorList>
            <person name="Behrendt U."/>
            <person name="Spanner T."/>
            <person name="Augustin J."/>
            <person name="Horn M.A."/>
            <person name="Kolb S."/>
            <person name="Ulrich A."/>
        </authorList>
    </citation>
    <scope>NUCLEOTIDE SEQUENCE</scope>
    <source>
        <strain evidence="5">IGB 4-14</strain>
    </source>
</reference>
<dbReference type="Pfam" id="PF24595">
    <property type="entry name" value="DUF7619"/>
    <property type="match status" value="1"/>
</dbReference>
<keyword evidence="6" id="KW-1185">Reference proteome</keyword>
<evidence type="ECO:0000259" key="4">
    <source>
        <dbReference type="Pfam" id="PF24595"/>
    </source>
</evidence>
<feature type="signal peptide" evidence="2">
    <location>
        <begin position="1"/>
        <end position="17"/>
    </location>
</feature>
<sequence length="876" mass="97719">MKKILFLLLLSSFASNAQIVDIPDANFKAKLLEASPSNSIAQNSAFPPQNIKIDINDDGEIQESEALLVSYLNVSNSNISSIEGINNFQNLREINANNNNLSNVIFEGSMQLRRVQLNNNQFTSQGNISFLLTNNQSSLLNLDLKNNLISSFNLDLFHQSNSINNAPIEINLSDNPIETLIIQNLDNSANGRYTITISNTLLESISIDSNAIADILILNNPLLISIDISASYLSDVFVRDNPLLTDVTISSNELEMQYVDVSNNFSLLNLTLNNLNFALGGEIQIVNNSSLSNVNFFNINAPNDSPINIFDSPISEIVFENCHFYHLYIAGIEVELLDLSQVKFNNIDLDFFYQENLVLNSNTVLKYINLKNGFDNTDLVFSYSNLPELEYVCVNEWDFQIFTNYFQSNFPSVNVNSYCSFTPGGDYNTINGTVHYDTNNNGCDESDFSIPYSRFAVDLDNDTTNSSVFTNSNGVYNIYTATQGEYTLIPVLENPSYFSVSPNPGITVIEEINNSTTILDFCITANGVYSDLEVVIASITPARPGFDAVYKLVYRNKGNQTEVGYVNFNYDETVLSVVSTSLESESDLTYPGHFTWIISDIKPFESGSIEVVFNVNSPTENPAVNIGDVLNFNAFIDVNIDENWDDNEFVLNQTVVGSYDPNDITCLQGDVVSPDQIGEFLHYLIRFENTGNAPAENVVVKTEIDPAQFDINSLQMLSTSHNANIRMAGNKIEFIFQDIQLDSGGHGNILFKMRSNEVLEVGDIVGKKANIYFDYNFPIQTNEAETLFQALSVVNPILDNLISIYPNPVKDIVNITIKDNSSIKTIELYDIQGRLLQTQVVNNITSELNLSSRANGMYFIKINTEKGSKVEKLIKE</sequence>
<gene>
    <name evidence="5" type="ORF">M0M57_10090</name>
</gene>
<protein>
    <submittedName>
        <fullName evidence="5">T9SS type A sorting domain-containing protein</fullName>
    </submittedName>
</protein>
<evidence type="ECO:0000313" key="6">
    <source>
        <dbReference type="Proteomes" id="UP000830583"/>
    </source>
</evidence>
<evidence type="ECO:0000259" key="3">
    <source>
        <dbReference type="Pfam" id="PF18962"/>
    </source>
</evidence>
<dbReference type="RefSeq" id="WP_248432914.1">
    <property type="nucleotide sequence ID" value="NZ_CP096205.1"/>
</dbReference>
<keyword evidence="1 2" id="KW-0732">Signal</keyword>
<evidence type="ECO:0000313" key="5">
    <source>
        <dbReference type="EMBL" id="UPQ77982.1"/>
    </source>
</evidence>
<proteinExistence type="predicted"/>
<dbReference type="InterPro" id="IPR055353">
    <property type="entry name" value="DUF7619"/>
</dbReference>
<feature type="domain" description="DUF7619" evidence="4">
    <location>
        <begin position="660"/>
        <end position="786"/>
    </location>
</feature>
<feature type="chain" id="PRO_5046446756" evidence="2">
    <location>
        <begin position="18"/>
        <end position="876"/>
    </location>
</feature>
<organism evidence="5 6">
    <name type="scientific">Flavobacterium azooxidireducens</name>
    <dbReference type="NCBI Taxonomy" id="1871076"/>
    <lineage>
        <taxon>Bacteria</taxon>
        <taxon>Pseudomonadati</taxon>
        <taxon>Bacteroidota</taxon>
        <taxon>Flavobacteriia</taxon>
        <taxon>Flavobacteriales</taxon>
        <taxon>Flavobacteriaceae</taxon>
        <taxon>Flavobacterium</taxon>
    </lineage>
</organism>
<accession>A0ABY4KB23</accession>
<dbReference type="InterPro" id="IPR047589">
    <property type="entry name" value="DUF11_rpt"/>
</dbReference>
<name>A0ABY4KB23_9FLAO</name>
<dbReference type="InterPro" id="IPR026444">
    <property type="entry name" value="Secre_tail"/>
</dbReference>
<dbReference type="Proteomes" id="UP000830583">
    <property type="component" value="Chromosome"/>
</dbReference>
<dbReference type="Gene3D" id="3.80.10.10">
    <property type="entry name" value="Ribonuclease Inhibitor"/>
    <property type="match status" value="1"/>
</dbReference>
<dbReference type="Pfam" id="PF18962">
    <property type="entry name" value="Por_Secre_tail"/>
    <property type="match status" value="1"/>
</dbReference>
<evidence type="ECO:0000256" key="1">
    <source>
        <dbReference type="ARBA" id="ARBA00022729"/>
    </source>
</evidence>
<dbReference type="NCBIfam" id="TIGR01451">
    <property type="entry name" value="B_ant_repeat"/>
    <property type="match status" value="1"/>
</dbReference>
<evidence type="ECO:0000256" key="2">
    <source>
        <dbReference type="SAM" id="SignalP"/>
    </source>
</evidence>
<feature type="domain" description="Secretion system C-terminal sorting" evidence="3">
    <location>
        <begin position="804"/>
        <end position="874"/>
    </location>
</feature>
<dbReference type="InterPro" id="IPR032675">
    <property type="entry name" value="LRR_dom_sf"/>
</dbReference>
<dbReference type="SUPFAM" id="SSF52058">
    <property type="entry name" value="L domain-like"/>
    <property type="match status" value="1"/>
</dbReference>
<dbReference type="NCBIfam" id="TIGR04183">
    <property type="entry name" value="Por_Secre_tail"/>
    <property type="match status" value="1"/>
</dbReference>